<name>D8WHB6_9HYME</name>
<dbReference type="AlphaFoldDB" id="D8WHB6"/>
<dbReference type="EMBL" id="GU097655">
    <property type="protein sequence ID" value="ACY09438.1"/>
    <property type="molecule type" value="Genomic_DNA"/>
</dbReference>
<evidence type="ECO:0000313" key="2">
    <source>
        <dbReference type="EMBL" id="ACY09438.1"/>
    </source>
</evidence>
<keyword evidence="1" id="KW-1133">Transmembrane helix</keyword>
<accession>D8WHB6</accession>
<keyword evidence="2" id="KW-0496">Mitochondrion</keyword>
<protein>
    <submittedName>
        <fullName evidence="2">ATP synthase F0 subunit 8</fullName>
    </submittedName>
</protein>
<keyword evidence="1" id="KW-0812">Transmembrane</keyword>
<gene>
    <name evidence="2" type="primary">ATP8</name>
</gene>
<feature type="transmembrane region" description="Helical" evidence="1">
    <location>
        <begin position="9"/>
        <end position="31"/>
    </location>
</feature>
<organism evidence="2">
    <name type="scientific">Diachasmimorpha longicaudata</name>
    <dbReference type="NCBI Taxonomy" id="58733"/>
    <lineage>
        <taxon>Eukaryota</taxon>
        <taxon>Metazoa</taxon>
        <taxon>Ecdysozoa</taxon>
        <taxon>Arthropoda</taxon>
        <taxon>Hexapoda</taxon>
        <taxon>Insecta</taxon>
        <taxon>Pterygota</taxon>
        <taxon>Neoptera</taxon>
        <taxon>Endopterygota</taxon>
        <taxon>Hymenoptera</taxon>
        <taxon>Apocrita</taxon>
        <taxon>Ichneumonoidea</taxon>
        <taxon>Braconidae</taxon>
        <taxon>Opiinae</taxon>
        <taxon>Diachasmimorpha</taxon>
    </lineage>
</organism>
<geneLocation type="mitochondrion" evidence="2"/>
<sequence>MPQMSPMDWLILSFFLLLIYLLGLMYLYFMIEVNLSNNYVFKKNNFIINW</sequence>
<reference evidence="2" key="1">
    <citation type="journal article" date="2010" name="BMC Genomics">
        <title>Comparative mitogenomics of Braconidae (Insecta: Hymenoptera) and the phylogenetic utility of mitochondrial genomes with special reference to Holometabolous insects.</title>
        <authorList>
            <person name="Wei S.J."/>
            <person name="Shi M."/>
            <person name="Sharkey M.J."/>
            <person name="van Achterberg C."/>
            <person name="Chen X.X."/>
        </authorList>
    </citation>
    <scope>NUCLEOTIDE SEQUENCE</scope>
</reference>
<evidence type="ECO:0000256" key="1">
    <source>
        <dbReference type="SAM" id="Phobius"/>
    </source>
</evidence>
<proteinExistence type="predicted"/>
<keyword evidence="1" id="KW-0472">Membrane</keyword>